<dbReference type="Pfam" id="PF00135">
    <property type="entry name" value="COesterase"/>
    <property type="match status" value="1"/>
</dbReference>
<accession>A0A9N9RN01</accession>
<name>A0A9N9RN01_9DIPT</name>
<dbReference type="EC" id="3.1.1.1" evidence="5"/>
<evidence type="ECO:0000256" key="3">
    <source>
        <dbReference type="ARBA" id="ARBA00022801"/>
    </source>
</evidence>
<dbReference type="InterPro" id="IPR019819">
    <property type="entry name" value="Carboxylesterase_B_CS"/>
</dbReference>
<sequence length="545" mass="62899">MKLIILLFLIVLKSLSSEASVIKIENGKIVGMEYEKYFAYRGIKYATAERFSLSKPFEEKWNNIKQLIDYSESCAQYDHLNYEFIGAEDCLFLNVFVPKKVLDSKEPAPVIFYIHGGAFMFGGSAYYLPEHIMDNEKMILVTINYRLGILGFLSTEDEVLPGNLGMKDQVEALKWVQRNIKAFNGDSNKVTIVGYSAGGASVQMHYLSQLSNGLFKNGISHSGSALNPWVFMENARNKAHKVAEFMDCPHDDHQKMLECLKQKPTEELVMLLKEFQPFLYNPFSPFGLVVEPAHESAFISEHPRKLLESGKFSHLPWLFTQVKDEGLYPGAEFYSKPEYLDQIDKNWEKIAPNILHYNDETDNVDKLAQASRMIRKFYMGDEKICRKNFKSFINIITDRLFKFNAFEAIRLQSKYSPTFFYHFVYKSLSGLSEALSKTTDDLGISHGEDLLLIFTHDLRTIEYSEDEKTMAQNLINMYYEFSVNDLPKFASLVIHPSLPDAIKFLEITSNKKYKMKAVTEKFGNVKFWRKIEKILHSNERSIDEL</sequence>
<reference evidence="8" key="1">
    <citation type="submission" date="2022-01" db="EMBL/GenBank/DDBJ databases">
        <authorList>
            <person name="King R."/>
        </authorList>
    </citation>
    <scope>NUCLEOTIDE SEQUENCE</scope>
</reference>
<evidence type="ECO:0000256" key="4">
    <source>
        <dbReference type="ARBA" id="ARBA00023180"/>
    </source>
</evidence>
<comment type="similarity">
    <text evidence="1">Belongs to the type-B carboxylesterase/lipase family.</text>
</comment>
<evidence type="ECO:0000313" key="8">
    <source>
        <dbReference type="EMBL" id="CAG9799958.1"/>
    </source>
</evidence>
<dbReference type="PROSITE" id="PS00941">
    <property type="entry name" value="CARBOXYLESTERASE_B_2"/>
    <property type="match status" value="1"/>
</dbReference>
<feature type="chain" id="PRO_5040199964" description="carboxylesterase" evidence="6">
    <location>
        <begin position="20"/>
        <end position="545"/>
    </location>
</feature>
<dbReference type="PANTHER" id="PTHR43142:SF1">
    <property type="entry name" value="CARBOXYLIC ESTER HYDROLASE"/>
    <property type="match status" value="1"/>
</dbReference>
<dbReference type="Gene3D" id="3.40.50.1820">
    <property type="entry name" value="alpha/beta hydrolase"/>
    <property type="match status" value="1"/>
</dbReference>
<dbReference type="EMBL" id="OU895877">
    <property type="protein sequence ID" value="CAG9799958.1"/>
    <property type="molecule type" value="Genomic_DNA"/>
</dbReference>
<keyword evidence="2" id="KW-0719">Serine esterase</keyword>
<keyword evidence="3" id="KW-0378">Hydrolase</keyword>
<keyword evidence="6" id="KW-0732">Signal</keyword>
<evidence type="ECO:0000256" key="1">
    <source>
        <dbReference type="ARBA" id="ARBA00005964"/>
    </source>
</evidence>
<dbReference type="PANTHER" id="PTHR43142">
    <property type="entry name" value="CARBOXYLIC ESTER HYDROLASE"/>
    <property type="match status" value="1"/>
</dbReference>
<evidence type="ECO:0000256" key="2">
    <source>
        <dbReference type="ARBA" id="ARBA00022487"/>
    </source>
</evidence>
<reference evidence="8" key="2">
    <citation type="submission" date="2022-10" db="EMBL/GenBank/DDBJ databases">
        <authorList>
            <consortium name="ENA_rothamsted_submissions"/>
            <consortium name="culmorum"/>
            <person name="King R."/>
        </authorList>
    </citation>
    <scope>NUCLEOTIDE SEQUENCE</scope>
</reference>
<gene>
    <name evidence="8" type="ORF">CHIRRI_LOCUS2916</name>
</gene>
<organism evidence="8 9">
    <name type="scientific">Chironomus riparius</name>
    <dbReference type="NCBI Taxonomy" id="315576"/>
    <lineage>
        <taxon>Eukaryota</taxon>
        <taxon>Metazoa</taxon>
        <taxon>Ecdysozoa</taxon>
        <taxon>Arthropoda</taxon>
        <taxon>Hexapoda</taxon>
        <taxon>Insecta</taxon>
        <taxon>Pterygota</taxon>
        <taxon>Neoptera</taxon>
        <taxon>Endopterygota</taxon>
        <taxon>Diptera</taxon>
        <taxon>Nematocera</taxon>
        <taxon>Chironomoidea</taxon>
        <taxon>Chironomidae</taxon>
        <taxon>Chironominae</taxon>
        <taxon>Chironomus</taxon>
    </lineage>
</organism>
<dbReference type="Proteomes" id="UP001153620">
    <property type="component" value="Chromosome 1"/>
</dbReference>
<keyword evidence="4" id="KW-0325">Glycoprotein</keyword>
<keyword evidence="9" id="KW-1185">Reference proteome</keyword>
<feature type="signal peptide" evidence="6">
    <location>
        <begin position="1"/>
        <end position="19"/>
    </location>
</feature>
<dbReference type="AlphaFoldDB" id="A0A9N9RN01"/>
<proteinExistence type="inferred from homology"/>
<evidence type="ECO:0000256" key="5">
    <source>
        <dbReference type="ARBA" id="ARBA00039155"/>
    </source>
</evidence>
<feature type="domain" description="Carboxylesterase type B" evidence="7">
    <location>
        <begin position="19"/>
        <end position="515"/>
    </location>
</feature>
<evidence type="ECO:0000259" key="7">
    <source>
        <dbReference type="Pfam" id="PF00135"/>
    </source>
</evidence>
<evidence type="ECO:0000313" key="9">
    <source>
        <dbReference type="Proteomes" id="UP001153620"/>
    </source>
</evidence>
<dbReference type="GO" id="GO:0106435">
    <property type="term" value="F:carboxylesterase activity"/>
    <property type="evidence" value="ECO:0007669"/>
    <property type="project" value="UniProtKB-EC"/>
</dbReference>
<evidence type="ECO:0000256" key="6">
    <source>
        <dbReference type="SAM" id="SignalP"/>
    </source>
</evidence>
<protein>
    <recommendedName>
        <fullName evidence="5">carboxylesterase</fullName>
        <ecNumber evidence="5">3.1.1.1</ecNumber>
    </recommendedName>
</protein>
<dbReference type="SUPFAM" id="SSF53474">
    <property type="entry name" value="alpha/beta-Hydrolases"/>
    <property type="match status" value="1"/>
</dbReference>
<dbReference type="OrthoDB" id="6846267at2759"/>
<dbReference type="InterPro" id="IPR002018">
    <property type="entry name" value="CarbesteraseB"/>
</dbReference>
<dbReference type="InterPro" id="IPR029058">
    <property type="entry name" value="AB_hydrolase_fold"/>
</dbReference>